<dbReference type="Pfam" id="PF07813">
    <property type="entry name" value="LTXXQ"/>
    <property type="match status" value="1"/>
</dbReference>
<dbReference type="AlphaFoldDB" id="A0A250I8H4"/>
<dbReference type="Gene3D" id="1.20.120.1490">
    <property type="match status" value="1"/>
</dbReference>
<evidence type="ECO:0000313" key="2">
    <source>
        <dbReference type="Proteomes" id="UP000217289"/>
    </source>
</evidence>
<dbReference type="KEGG" id="mbd:MEBOL_001500"/>
<dbReference type="InterPro" id="IPR012899">
    <property type="entry name" value="LTXXQ"/>
</dbReference>
<dbReference type="OrthoDB" id="5513467at2"/>
<dbReference type="GO" id="GO:0042597">
    <property type="term" value="C:periplasmic space"/>
    <property type="evidence" value="ECO:0007669"/>
    <property type="project" value="InterPro"/>
</dbReference>
<reference evidence="1 2" key="1">
    <citation type="submission" date="2017-06" db="EMBL/GenBank/DDBJ databases">
        <authorList>
            <person name="Kim H.J."/>
            <person name="Triplett B.A."/>
        </authorList>
    </citation>
    <scope>NUCLEOTIDE SEQUENCE [LARGE SCALE GENOMIC DNA]</scope>
    <source>
        <strain evidence="1 2">DSM 14713</strain>
    </source>
</reference>
<dbReference type="EMBL" id="CP022163">
    <property type="protein sequence ID" value="ATB28055.1"/>
    <property type="molecule type" value="Genomic_DNA"/>
</dbReference>
<proteinExistence type="predicted"/>
<keyword evidence="2" id="KW-1185">Reference proteome</keyword>
<protein>
    <recommendedName>
        <fullName evidence="3">Zinc resistance-associated protein</fullName>
    </recommendedName>
</protein>
<gene>
    <name evidence="1" type="ORF">MEBOL_001500</name>
</gene>
<sequence length="149" mass="16671">MTSKNKILLAGSAVLAFVLLTGFRGGHWGGGARDPERIKQMITWKLDDRLEELNATDAQKRTLQGLKDGLFEDGKRLVVENKEARKQALEQWDSAQPDATRVHALVDARVDALRGFAHKVADAFLEAHRVLSPEQRQQVSAGIRSHHER</sequence>
<dbReference type="RefSeq" id="WP_095976773.1">
    <property type="nucleotide sequence ID" value="NZ_CP022163.1"/>
</dbReference>
<organism evidence="1 2">
    <name type="scientific">Melittangium boletus DSM 14713</name>
    <dbReference type="NCBI Taxonomy" id="1294270"/>
    <lineage>
        <taxon>Bacteria</taxon>
        <taxon>Pseudomonadati</taxon>
        <taxon>Myxococcota</taxon>
        <taxon>Myxococcia</taxon>
        <taxon>Myxococcales</taxon>
        <taxon>Cystobacterineae</taxon>
        <taxon>Archangiaceae</taxon>
        <taxon>Melittangium</taxon>
    </lineage>
</organism>
<accession>A0A250I8H4</accession>
<name>A0A250I8H4_9BACT</name>
<dbReference type="Proteomes" id="UP000217289">
    <property type="component" value="Chromosome"/>
</dbReference>
<evidence type="ECO:0008006" key="3">
    <source>
        <dbReference type="Google" id="ProtNLM"/>
    </source>
</evidence>
<evidence type="ECO:0000313" key="1">
    <source>
        <dbReference type="EMBL" id="ATB28055.1"/>
    </source>
</evidence>